<gene>
    <name evidence="2" type="ORF">Mal48_23130</name>
</gene>
<proteinExistence type="predicted"/>
<keyword evidence="3" id="KW-1185">Reference proteome</keyword>
<protein>
    <recommendedName>
        <fullName evidence="4">DUF5666 domain-containing protein</fullName>
    </recommendedName>
</protein>
<dbReference type="OrthoDB" id="283540at2"/>
<feature type="signal peptide" evidence="1">
    <location>
        <begin position="1"/>
        <end position="21"/>
    </location>
</feature>
<keyword evidence="1" id="KW-0732">Signal</keyword>
<dbReference type="AlphaFoldDB" id="A0A517QN55"/>
<evidence type="ECO:0000313" key="3">
    <source>
        <dbReference type="Proteomes" id="UP000315724"/>
    </source>
</evidence>
<dbReference type="Proteomes" id="UP000315724">
    <property type="component" value="Chromosome"/>
</dbReference>
<name>A0A517QN55_9PLAN</name>
<accession>A0A517QN55</accession>
<evidence type="ECO:0000256" key="1">
    <source>
        <dbReference type="SAM" id="SignalP"/>
    </source>
</evidence>
<evidence type="ECO:0000313" key="2">
    <source>
        <dbReference type="EMBL" id="QDT33061.1"/>
    </source>
</evidence>
<feature type="chain" id="PRO_5021726005" description="DUF5666 domain-containing protein" evidence="1">
    <location>
        <begin position="22"/>
        <end position="231"/>
    </location>
</feature>
<dbReference type="KEGG" id="tpol:Mal48_23130"/>
<sequence precursor="true">MQHLIVLSILGMSVLTQSAWAQQNQGSATQTPQQPPTVEGTVSEIKTMGRVKVLVVANDQGETMEIPLTNRVPVDIKGTGDQGFVRVGAFIGGKGVLTNKALFLNEINVLLLGKGKKPPRGKIGKAPRQAGGDINTFQVMGTIQAMEPNPDYPDYTMLALDVPGRAPGINLEKNYTVKVMSNDLSLIEAGMPVVLDGRLFRGKFQVSRVTINHPEPFSSEEYLKPAEPKED</sequence>
<reference evidence="2 3" key="1">
    <citation type="submission" date="2019-02" db="EMBL/GenBank/DDBJ databases">
        <title>Deep-cultivation of Planctomycetes and their phenomic and genomic characterization uncovers novel biology.</title>
        <authorList>
            <person name="Wiegand S."/>
            <person name="Jogler M."/>
            <person name="Boedeker C."/>
            <person name="Pinto D."/>
            <person name="Vollmers J."/>
            <person name="Rivas-Marin E."/>
            <person name="Kohn T."/>
            <person name="Peeters S.H."/>
            <person name="Heuer A."/>
            <person name="Rast P."/>
            <person name="Oberbeckmann S."/>
            <person name="Bunk B."/>
            <person name="Jeske O."/>
            <person name="Meyerdierks A."/>
            <person name="Storesund J.E."/>
            <person name="Kallscheuer N."/>
            <person name="Luecker S."/>
            <person name="Lage O.M."/>
            <person name="Pohl T."/>
            <person name="Merkel B.J."/>
            <person name="Hornburger P."/>
            <person name="Mueller R.-W."/>
            <person name="Bruemmer F."/>
            <person name="Labrenz M."/>
            <person name="Spormann A.M."/>
            <person name="Op den Camp H."/>
            <person name="Overmann J."/>
            <person name="Amann R."/>
            <person name="Jetten M.S.M."/>
            <person name="Mascher T."/>
            <person name="Medema M.H."/>
            <person name="Devos D.P."/>
            <person name="Kaster A.-K."/>
            <person name="Ovreas L."/>
            <person name="Rohde M."/>
            <person name="Galperin M.Y."/>
            <person name="Jogler C."/>
        </authorList>
    </citation>
    <scope>NUCLEOTIDE SEQUENCE [LARGE SCALE GENOMIC DNA]</scope>
    <source>
        <strain evidence="2 3">Mal48</strain>
    </source>
</reference>
<evidence type="ECO:0008006" key="4">
    <source>
        <dbReference type="Google" id="ProtNLM"/>
    </source>
</evidence>
<organism evidence="2 3">
    <name type="scientific">Thalassoglobus polymorphus</name>
    <dbReference type="NCBI Taxonomy" id="2527994"/>
    <lineage>
        <taxon>Bacteria</taxon>
        <taxon>Pseudomonadati</taxon>
        <taxon>Planctomycetota</taxon>
        <taxon>Planctomycetia</taxon>
        <taxon>Planctomycetales</taxon>
        <taxon>Planctomycetaceae</taxon>
        <taxon>Thalassoglobus</taxon>
    </lineage>
</organism>
<dbReference type="EMBL" id="CP036267">
    <property type="protein sequence ID" value="QDT33061.1"/>
    <property type="molecule type" value="Genomic_DNA"/>
</dbReference>